<evidence type="ECO:0000256" key="4">
    <source>
        <dbReference type="ARBA" id="ARBA00022719"/>
    </source>
</evidence>
<keyword evidence="13" id="KW-1185">Reference proteome</keyword>
<reference evidence="12 13" key="1">
    <citation type="submission" date="2020-03" db="EMBL/GenBank/DDBJ databases">
        <title>Leucobacter sp. nov., isolated from beetles.</title>
        <authorList>
            <person name="Hyun D.-W."/>
            <person name="Bae J.-W."/>
        </authorList>
    </citation>
    <scope>NUCLEOTIDE SEQUENCE [LARGE SCALE GENOMIC DNA]</scope>
    <source>
        <strain evidence="12 13">HDW9B</strain>
    </source>
</reference>
<name>A0A6G8FJB4_9MICO</name>
<dbReference type="InterPro" id="IPR041714">
    <property type="entry name" value="VKOR_Actinobacteria"/>
</dbReference>
<keyword evidence="6" id="KW-0560">Oxidoreductase</keyword>
<dbReference type="SMART" id="SM00756">
    <property type="entry name" value="VKc"/>
    <property type="match status" value="1"/>
</dbReference>
<evidence type="ECO:0000256" key="1">
    <source>
        <dbReference type="ARBA" id="ARBA00004141"/>
    </source>
</evidence>
<dbReference type="GO" id="GO:0016491">
    <property type="term" value="F:oxidoreductase activity"/>
    <property type="evidence" value="ECO:0007669"/>
    <property type="project" value="UniProtKB-KW"/>
</dbReference>
<evidence type="ECO:0000256" key="9">
    <source>
        <dbReference type="ARBA" id="ARBA00023284"/>
    </source>
</evidence>
<feature type="transmembrane region" description="Helical" evidence="10">
    <location>
        <begin position="133"/>
        <end position="154"/>
    </location>
</feature>
<comment type="subcellular location">
    <subcellularLocation>
        <location evidence="1">Membrane</location>
        <topology evidence="1">Multi-pass membrane protein</topology>
    </subcellularLocation>
</comment>
<keyword evidence="3 10" id="KW-0812">Transmembrane</keyword>
<protein>
    <submittedName>
        <fullName evidence="12">Vitamin K epoxide reductase family protein</fullName>
    </submittedName>
</protein>
<keyword evidence="7 10" id="KW-0472">Membrane</keyword>
<sequence>MSSSIPTSTRPLAFPIFSIIAGVIGWFASFELLTEYVKTLQNPGYIPNCAVSVLVTCGPNMGSWQGSVFGFTNTLLGIAAFMAPIIVGVALLAGATFAPWFWRLYQLGLLGGVFGVFWLAYQSIFSLGTLCPWCMVVWTVVIPLWWVTLFRPYANGDIPVTESTRRLFERMLSWTWVIVLICYVVIAFAAQLHLNWFAEFARL</sequence>
<feature type="transmembrane region" description="Helical" evidence="10">
    <location>
        <begin position="174"/>
        <end position="198"/>
    </location>
</feature>
<evidence type="ECO:0000256" key="8">
    <source>
        <dbReference type="ARBA" id="ARBA00023157"/>
    </source>
</evidence>
<keyword evidence="4" id="KW-0874">Quinone</keyword>
<dbReference type="InterPro" id="IPR012932">
    <property type="entry name" value="VKOR"/>
</dbReference>
<dbReference type="GO" id="GO:0048038">
    <property type="term" value="F:quinone binding"/>
    <property type="evidence" value="ECO:0007669"/>
    <property type="project" value="UniProtKB-KW"/>
</dbReference>
<dbReference type="InterPro" id="IPR038354">
    <property type="entry name" value="VKOR_sf"/>
</dbReference>
<evidence type="ECO:0000256" key="6">
    <source>
        <dbReference type="ARBA" id="ARBA00023002"/>
    </source>
</evidence>
<comment type="similarity">
    <text evidence="2">Belongs to the VKOR family.</text>
</comment>
<dbReference type="KEGG" id="lins:G7067_08355"/>
<evidence type="ECO:0000256" key="2">
    <source>
        <dbReference type="ARBA" id="ARBA00006214"/>
    </source>
</evidence>
<dbReference type="RefSeq" id="WP_166323439.1">
    <property type="nucleotide sequence ID" value="NZ_CP049934.1"/>
</dbReference>
<keyword evidence="9" id="KW-0676">Redox-active center</keyword>
<evidence type="ECO:0000259" key="11">
    <source>
        <dbReference type="SMART" id="SM00756"/>
    </source>
</evidence>
<evidence type="ECO:0000256" key="3">
    <source>
        <dbReference type="ARBA" id="ARBA00022692"/>
    </source>
</evidence>
<organism evidence="12 13">
    <name type="scientific">Leucobacter insecticola</name>
    <dbReference type="NCBI Taxonomy" id="2714934"/>
    <lineage>
        <taxon>Bacteria</taxon>
        <taxon>Bacillati</taxon>
        <taxon>Actinomycetota</taxon>
        <taxon>Actinomycetes</taxon>
        <taxon>Micrococcales</taxon>
        <taxon>Microbacteriaceae</taxon>
        <taxon>Leucobacter</taxon>
    </lineage>
</organism>
<feature type="transmembrane region" description="Helical" evidence="10">
    <location>
        <begin position="12"/>
        <end position="33"/>
    </location>
</feature>
<evidence type="ECO:0000256" key="5">
    <source>
        <dbReference type="ARBA" id="ARBA00022989"/>
    </source>
</evidence>
<dbReference type="GO" id="GO:0016020">
    <property type="term" value="C:membrane"/>
    <property type="evidence" value="ECO:0007669"/>
    <property type="project" value="UniProtKB-SubCell"/>
</dbReference>
<feature type="transmembrane region" description="Helical" evidence="10">
    <location>
        <begin position="104"/>
        <end position="121"/>
    </location>
</feature>
<evidence type="ECO:0000256" key="10">
    <source>
        <dbReference type="SAM" id="Phobius"/>
    </source>
</evidence>
<dbReference type="CDD" id="cd12922">
    <property type="entry name" value="VKOR_5"/>
    <property type="match status" value="1"/>
</dbReference>
<feature type="domain" description="Vitamin K epoxide reductase" evidence="11">
    <location>
        <begin position="11"/>
        <end position="152"/>
    </location>
</feature>
<dbReference type="Pfam" id="PF07884">
    <property type="entry name" value="VKOR"/>
    <property type="match status" value="1"/>
</dbReference>
<gene>
    <name evidence="12" type="ORF">G7067_08355</name>
</gene>
<keyword evidence="5 10" id="KW-1133">Transmembrane helix</keyword>
<evidence type="ECO:0000256" key="7">
    <source>
        <dbReference type="ARBA" id="ARBA00023136"/>
    </source>
</evidence>
<dbReference type="AlphaFoldDB" id="A0A6G8FJB4"/>
<dbReference type="Gene3D" id="1.20.1440.130">
    <property type="entry name" value="VKOR domain"/>
    <property type="match status" value="1"/>
</dbReference>
<dbReference type="EMBL" id="CP049934">
    <property type="protein sequence ID" value="QIM16428.1"/>
    <property type="molecule type" value="Genomic_DNA"/>
</dbReference>
<accession>A0A6G8FJB4</accession>
<proteinExistence type="inferred from homology"/>
<dbReference type="Proteomes" id="UP000501387">
    <property type="component" value="Chromosome"/>
</dbReference>
<evidence type="ECO:0000313" key="12">
    <source>
        <dbReference type="EMBL" id="QIM16428.1"/>
    </source>
</evidence>
<evidence type="ECO:0000313" key="13">
    <source>
        <dbReference type="Proteomes" id="UP000501387"/>
    </source>
</evidence>
<keyword evidence="8" id="KW-1015">Disulfide bond</keyword>
<feature type="transmembrane region" description="Helical" evidence="10">
    <location>
        <begin position="75"/>
        <end position="98"/>
    </location>
</feature>